<dbReference type="Proteomes" id="UP000667802">
    <property type="component" value="Unassembled WGS sequence"/>
</dbReference>
<name>A0AAP5I901_9CYAN</name>
<gene>
    <name evidence="1" type="ORF">G7B40_021275</name>
</gene>
<protein>
    <submittedName>
        <fullName evidence="1">Uncharacterized protein</fullName>
    </submittedName>
</protein>
<keyword evidence="2" id="KW-1185">Reference proteome</keyword>
<accession>A0AAP5I901</accession>
<sequence length="55" mass="6307">MAAQKGISMEQEVRDLLLKRYGQRDEVLARIRQRALGLPIEAESQVQAWKSEGRP</sequence>
<reference evidence="2" key="1">
    <citation type="journal article" date="2021" name="Science">
        <title>Hunting the eagle killer: A cyanobacterial neurotoxin causes vacuolar myelinopathy.</title>
        <authorList>
            <person name="Breinlinger S."/>
            <person name="Phillips T.J."/>
            <person name="Haram B.N."/>
            <person name="Mares J."/>
            <person name="Martinez Yerena J.A."/>
            <person name="Hrouzek P."/>
            <person name="Sobotka R."/>
            <person name="Henderson W.M."/>
            <person name="Schmieder P."/>
            <person name="Williams S.M."/>
            <person name="Lauderdale J.D."/>
            <person name="Wilde H.D."/>
            <person name="Gerrin W."/>
            <person name="Kust A."/>
            <person name="Washington J.W."/>
            <person name="Wagner C."/>
            <person name="Geier B."/>
            <person name="Liebeke M."/>
            <person name="Enke H."/>
            <person name="Niedermeyer T.H.J."/>
            <person name="Wilde S.B."/>
        </authorList>
    </citation>
    <scope>NUCLEOTIDE SEQUENCE [LARGE SCALE GENOMIC DNA]</scope>
    <source>
        <strain evidence="2">Thurmond2011</strain>
    </source>
</reference>
<proteinExistence type="predicted"/>
<dbReference type="AlphaFoldDB" id="A0AAP5I901"/>
<evidence type="ECO:0000313" key="1">
    <source>
        <dbReference type="EMBL" id="MDR9897076.1"/>
    </source>
</evidence>
<dbReference type="EMBL" id="JAALHA020000010">
    <property type="protein sequence ID" value="MDR9897076.1"/>
    <property type="molecule type" value="Genomic_DNA"/>
</dbReference>
<comment type="caution">
    <text evidence="1">The sequence shown here is derived from an EMBL/GenBank/DDBJ whole genome shotgun (WGS) entry which is preliminary data.</text>
</comment>
<evidence type="ECO:0000313" key="2">
    <source>
        <dbReference type="Proteomes" id="UP000667802"/>
    </source>
</evidence>
<organism evidence="1 2">
    <name type="scientific">Aetokthonos hydrillicola Thurmond2011</name>
    <dbReference type="NCBI Taxonomy" id="2712845"/>
    <lineage>
        <taxon>Bacteria</taxon>
        <taxon>Bacillati</taxon>
        <taxon>Cyanobacteriota</taxon>
        <taxon>Cyanophyceae</taxon>
        <taxon>Nostocales</taxon>
        <taxon>Hapalosiphonaceae</taxon>
        <taxon>Aetokthonos</taxon>
    </lineage>
</organism>